<organism evidence="1 2">
    <name type="scientific">Tuber borchii</name>
    <name type="common">White truffle</name>
    <dbReference type="NCBI Taxonomy" id="42251"/>
    <lineage>
        <taxon>Eukaryota</taxon>
        <taxon>Fungi</taxon>
        <taxon>Dikarya</taxon>
        <taxon>Ascomycota</taxon>
        <taxon>Pezizomycotina</taxon>
        <taxon>Pezizomycetes</taxon>
        <taxon>Pezizales</taxon>
        <taxon>Tuberaceae</taxon>
        <taxon>Tuber</taxon>
    </lineage>
</organism>
<sequence>MVGLYENNHYSACGAHIISASLQYYSSTCTRAVEVHWCHNLGNYGEKVLLFSQRIAIGKKRKGSKEGGKAQSGGEKGERVGCRFFPHTTFQRSHCTLSKHRRLAATVAIKIQRLPCGSKLRACARLVYAVSRPIFFPFPLRRLIKEARLVTYIVSTSSAVAPYPSALLTILSPPVY</sequence>
<gene>
    <name evidence="1" type="ORF">B9Z19DRAFT_444958</name>
</gene>
<protein>
    <submittedName>
        <fullName evidence="1">Uncharacterized protein</fullName>
    </submittedName>
</protein>
<accession>A0A2T6ZGB8</accession>
<name>A0A2T6ZGB8_TUBBO</name>
<proteinExistence type="predicted"/>
<dbReference type="EMBL" id="NESQ01000298">
    <property type="protein sequence ID" value="PUU74464.1"/>
    <property type="molecule type" value="Genomic_DNA"/>
</dbReference>
<reference evidence="1 2" key="1">
    <citation type="submission" date="2017-04" db="EMBL/GenBank/DDBJ databases">
        <title>Draft genome sequence of Tuber borchii Vittad., a whitish edible truffle.</title>
        <authorList>
            <consortium name="DOE Joint Genome Institute"/>
            <person name="Murat C."/>
            <person name="Kuo A."/>
            <person name="Barry K.W."/>
            <person name="Clum A."/>
            <person name="Dockter R.B."/>
            <person name="Fauchery L."/>
            <person name="Iotti M."/>
            <person name="Kohler A."/>
            <person name="Labutti K."/>
            <person name="Lindquist E.A."/>
            <person name="Lipzen A."/>
            <person name="Ohm R.A."/>
            <person name="Wang M."/>
            <person name="Grigoriev I.V."/>
            <person name="Zambonelli A."/>
            <person name="Martin F.M."/>
        </authorList>
    </citation>
    <scope>NUCLEOTIDE SEQUENCE [LARGE SCALE GENOMIC DNA]</scope>
    <source>
        <strain evidence="1 2">Tbo3840</strain>
    </source>
</reference>
<comment type="caution">
    <text evidence="1">The sequence shown here is derived from an EMBL/GenBank/DDBJ whole genome shotgun (WGS) entry which is preliminary data.</text>
</comment>
<evidence type="ECO:0000313" key="1">
    <source>
        <dbReference type="EMBL" id="PUU74464.1"/>
    </source>
</evidence>
<dbReference type="Proteomes" id="UP000244722">
    <property type="component" value="Unassembled WGS sequence"/>
</dbReference>
<dbReference type="AlphaFoldDB" id="A0A2T6ZGB8"/>
<evidence type="ECO:0000313" key="2">
    <source>
        <dbReference type="Proteomes" id="UP000244722"/>
    </source>
</evidence>
<keyword evidence="2" id="KW-1185">Reference proteome</keyword>